<keyword evidence="3" id="KW-1133">Transmembrane helix</keyword>
<dbReference type="InterPro" id="IPR037185">
    <property type="entry name" value="EmrE-like"/>
</dbReference>
<evidence type="ECO:0000313" key="5">
    <source>
        <dbReference type="EMBL" id="ERK40894.1"/>
    </source>
</evidence>
<gene>
    <name evidence="5" type="ORF">HMPREF0495_02573</name>
</gene>
<keyword evidence="3" id="KW-0812">Transmembrane</keyword>
<organism evidence="5 6">
    <name type="scientific">Levilactobacillus brevis ATCC 14869 = DSM 20054</name>
    <dbReference type="NCBI Taxonomy" id="649758"/>
    <lineage>
        <taxon>Bacteria</taxon>
        <taxon>Bacillati</taxon>
        <taxon>Bacillota</taxon>
        <taxon>Bacilli</taxon>
        <taxon>Lactobacillales</taxon>
        <taxon>Lactobacillaceae</taxon>
        <taxon>Levilactobacillus</taxon>
    </lineage>
</organism>
<dbReference type="HOGENOM" id="CLU_033863_19_0_9"/>
<feature type="transmembrane region" description="Helical" evidence="3">
    <location>
        <begin position="181"/>
        <end position="201"/>
    </location>
</feature>
<dbReference type="SUPFAM" id="SSF103481">
    <property type="entry name" value="Multidrug resistance efflux transporter EmrE"/>
    <property type="match status" value="2"/>
</dbReference>
<evidence type="ECO:0000256" key="2">
    <source>
        <dbReference type="ARBA" id="ARBA00007362"/>
    </source>
</evidence>
<evidence type="ECO:0000313" key="6">
    <source>
        <dbReference type="Proteomes" id="UP000016644"/>
    </source>
</evidence>
<feature type="transmembrane region" description="Helical" evidence="3">
    <location>
        <begin position="65"/>
        <end position="86"/>
    </location>
</feature>
<keyword evidence="3" id="KW-0472">Membrane</keyword>
<comment type="similarity">
    <text evidence="2">Belongs to the EamA transporter family.</text>
</comment>
<dbReference type="PANTHER" id="PTHR22911:SF79">
    <property type="entry name" value="MOBA-LIKE NTP TRANSFERASE DOMAIN-CONTAINING PROTEIN"/>
    <property type="match status" value="1"/>
</dbReference>
<feature type="domain" description="EamA" evidence="4">
    <location>
        <begin position="185"/>
        <end position="317"/>
    </location>
</feature>
<proteinExistence type="inferred from homology"/>
<protein>
    <submittedName>
        <fullName evidence="5">Putative membrane protein</fullName>
    </submittedName>
</protein>
<dbReference type="Pfam" id="PF00892">
    <property type="entry name" value="EamA"/>
    <property type="match status" value="2"/>
</dbReference>
<dbReference type="InterPro" id="IPR000620">
    <property type="entry name" value="EamA_dom"/>
</dbReference>
<feature type="transmembrane region" description="Helical" evidence="3">
    <location>
        <begin position="213"/>
        <end position="232"/>
    </location>
</feature>
<dbReference type="GO" id="GO:0016020">
    <property type="term" value="C:membrane"/>
    <property type="evidence" value="ECO:0007669"/>
    <property type="project" value="InterPro"/>
</dbReference>
<name>U2PB22_LEVBR</name>
<feature type="transmembrane region" description="Helical" evidence="3">
    <location>
        <begin position="98"/>
        <end position="119"/>
    </location>
</feature>
<comment type="subcellular location">
    <subcellularLocation>
        <location evidence="1">Endomembrane system</location>
        <topology evidence="1">Multi-pass membrane protein</topology>
    </subcellularLocation>
</comment>
<feature type="transmembrane region" description="Helical" evidence="3">
    <location>
        <begin position="125"/>
        <end position="144"/>
    </location>
</feature>
<dbReference type="PATRIC" id="fig|649758.3.peg.2298"/>
<sequence>MRIMMHTAVVWERKDYQGLENSKATTENVMKGIFWATMASAMWGISGTVLQFISQSQDIPASWFLSTRTMGTGIVLLVVSLVMYGKKTFAVFRSGREIMWLLTYAIFGLGANLLTFYIAVQTGNAAAATILQYLSPLFIVVGSLVFKHDRPLRSDLIAFVVAMVGVFLAITRGHISQLAIPLNSLLWGIGSGITAACYVVLPRPLVKDEGHAPIVVLGWGMFLSGIVFNLYHPFFLNTPPITGGLVASMSTVILVGTILPFSLVLYSTHFAPSDVISIVDATQPVMTFILSIIFLSLKITVAEVIGSVLVVVAIYLLQRGRRKIETPFDEVS</sequence>
<reference evidence="5 6" key="1">
    <citation type="submission" date="2013-06" db="EMBL/GenBank/DDBJ databases">
        <authorList>
            <person name="Weinstock G."/>
            <person name="Sodergren E."/>
            <person name="Lobos E.A."/>
            <person name="Fulton L."/>
            <person name="Fulton R."/>
            <person name="Courtney L."/>
            <person name="Fronick C."/>
            <person name="O'Laughlin M."/>
            <person name="Godfrey J."/>
            <person name="Wilson R.M."/>
            <person name="Miner T."/>
            <person name="Farmer C."/>
            <person name="Delehaunty K."/>
            <person name="Cordes M."/>
            <person name="Minx P."/>
            <person name="Tomlinson C."/>
            <person name="Chen J."/>
            <person name="Wollam A."/>
            <person name="Pepin K.H."/>
            <person name="Bhonagiri V."/>
            <person name="Zhang X."/>
            <person name="Warren W."/>
            <person name="Mitreva M."/>
            <person name="Mardis E.R."/>
            <person name="Wilson R.K."/>
        </authorList>
    </citation>
    <scope>NUCLEOTIDE SEQUENCE [LARGE SCALE GENOMIC DNA]</scope>
    <source>
        <strain evidence="5 6">ATCC 14869</strain>
    </source>
</reference>
<evidence type="ECO:0000256" key="3">
    <source>
        <dbReference type="SAM" id="Phobius"/>
    </source>
</evidence>
<evidence type="ECO:0000259" key="4">
    <source>
        <dbReference type="Pfam" id="PF00892"/>
    </source>
</evidence>
<comment type="caution">
    <text evidence="5">The sequence shown here is derived from an EMBL/GenBank/DDBJ whole genome shotgun (WGS) entry which is preliminary data.</text>
</comment>
<feature type="transmembrane region" description="Helical" evidence="3">
    <location>
        <begin position="275"/>
        <end position="293"/>
    </location>
</feature>
<feature type="transmembrane region" description="Helical" evidence="3">
    <location>
        <begin position="156"/>
        <end position="175"/>
    </location>
</feature>
<dbReference type="Proteomes" id="UP000016644">
    <property type="component" value="Unassembled WGS sequence"/>
</dbReference>
<dbReference type="PANTHER" id="PTHR22911">
    <property type="entry name" value="ACYL-MALONYL CONDENSING ENZYME-RELATED"/>
    <property type="match status" value="1"/>
</dbReference>
<feature type="transmembrane region" description="Helical" evidence="3">
    <location>
        <begin position="299"/>
        <end position="317"/>
    </location>
</feature>
<dbReference type="EMBL" id="AWVK01000124">
    <property type="protein sequence ID" value="ERK40894.1"/>
    <property type="molecule type" value="Genomic_DNA"/>
</dbReference>
<accession>U2PB22</accession>
<feature type="transmembrane region" description="Helical" evidence="3">
    <location>
        <begin position="33"/>
        <end position="53"/>
    </location>
</feature>
<feature type="transmembrane region" description="Helical" evidence="3">
    <location>
        <begin position="244"/>
        <end position="266"/>
    </location>
</feature>
<dbReference type="AlphaFoldDB" id="U2PB22"/>
<evidence type="ECO:0000256" key="1">
    <source>
        <dbReference type="ARBA" id="ARBA00004127"/>
    </source>
</evidence>
<feature type="domain" description="EamA" evidence="4">
    <location>
        <begin position="30"/>
        <end position="170"/>
    </location>
</feature>